<gene>
    <name evidence="1" type="ORF">LAUMK136_04388</name>
</gene>
<evidence type="ECO:0000313" key="1">
    <source>
        <dbReference type="EMBL" id="VBA42080.1"/>
    </source>
</evidence>
<proteinExistence type="predicted"/>
<protein>
    <submittedName>
        <fullName evidence="1">Uncharacterized protein</fullName>
    </submittedName>
</protein>
<dbReference type="EMBL" id="UPHP01000119">
    <property type="protein sequence ID" value="VBA42080.1"/>
    <property type="molecule type" value="Genomic_DNA"/>
</dbReference>
<dbReference type="Proteomes" id="UP000273307">
    <property type="component" value="Unassembled WGS sequence"/>
</dbReference>
<reference evidence="1 2" key="1">
    <citation type="submission" date="2018-09" db="EMBL/GenBank/DDBJ databases">
        <authorList>
            <person name="Tagini F."/>
        </authorList>
    </citation>
    <scope>NUCLEOTIDE SEQUENCE [LARGE SCALE GENOMIC DNA]</scope>
    <source>
        <strain evidence="1 2">MK136</strain>
    </source>
</reference>
<organism evidence="1 2">
    <name type="scientific">Mycobacterium attenuatum</name>
    <dbReference type="NCBI Taxonomy" id="2341086"/>
    <lineage>
        <taxon>Bacteria</taxon>
        <taxon>Bacillati</taxon>
        <taxon>Actinomycetota</taxon>
        <taxon>Actinomycetes</taxon>
        <taxon>Mycobacteriales</taxon>
        <taxon>Mycobacteriaceae</taxon>
        <taxon>Mycobacterium</taxon>
    </lineage>
</organism>
<sequence>MVKESAFYRSLFPTDADMARWEQLLGDSAFVAAIGQFWRDDERLSVSTP</sequence>
<dbReference type="AlphaFoldDB" id="A0A498QER6"/>
<accession>A0A498QER6</accession>
<name>A0A498QER6_9MYCO</name>
<evidence type="ECO:0000313" key="2">
    <source>
        <dbReference type="Proteomes" id="UP000273307"/>
    </source>
</evidence>
<keyword evidence="2" id="KW-1185">Reference proteome</keyword>